<accession>A0A3B1CSI5</accession>
<dbReference type="GO" id="GO:0008360">
    <property type="term" value="P:regulation of cell shape"/>
    <property type="evidence" value="ECO:0007669"/>
    <property type="project" value="UniProtKB-KW"/>
</dbReference>
<name>A0A3B1CSI5_9ZZZZ</name>
<dbReference type="CDD" id="cd16913">
    <property type="entry name" value="YkuD_like"/>
    <property type="match status" value="1"/>
</dbReference>
<gene>
    <name evidence="8" type="ORF">MNBD_NITROSPINAE05-766</name>
</gene>
<evidence type="ECO:0000256" key="6">
    <source>
        <dbReference type="SAM" id="Coils"/>
    </source>
</evidence>
<dbReference type="GO" id="GO:0016740">
    <property type="term" value="F:transferase activity"/>
    <property type="evidence" value="ECO:0007669"/>
    <property type="project" value="UniProtKB-KW"/>
</dbReference>
<evidence type="ECO:0000259" key="7">
    <source>
        <dbReference type="PROSITE" id="PS52029"/>
    </source>
</evidence>
<sequence>MNRSMHLSSFETSLAGMVADEKLAVLNVPDYNLIAGKSPNGSYDRRTRESLYWIIEKLRVDASKLTSLERRLLEKFGNARFMGLEAKEKKIKFELVRYRLSQGVKRWIKLAVSALCVVIASGWMIYQFGVDSETQVVIDLAYNDSLKQLGMVPRTDYESIQEDFSTTAKQLEETRQNNAELSQRVEQMIRNNQVAQNFQHILKQIYLDPRTKYVKRKGDTALMFDGREIARYKNDPDLWYILGVIGSGKIRVYYDDQEILNIDAIFGRQGEETPTGEYRVVNKVHKPTWYKKETIAGKTRVRAIPFGHLDHEIGRWWIGLKKLGAEVPGSYGIHGVNVNKVNDFYKKNFDWRNGSAGCPNIQGWFLHFLAKVVPVGANVNIVQKDKWKPEATANPPSAA</sequence>
<reference evidence="8" key="1">
    <citation type="submission" date="2018-06" db="EMBL/GenBank/DDBJ databases">
        <authorList>
            <person name="Zhirakovskaya E."/>
        </authorList>
    </citation>
    <scope>NUCLEOTIDE SEQUENCE</scope>
</reference>
<dbReference type="PROSITE" id="PS52029">
    <property type="entry name" value="LD_TPASE"/>
    <property type="match status" value="1"/>
</dbReference>
<dbReference type="EMBL" id="UOGG01000036">
    <property type="protein sequence ID" value="VAX27603.1"/>
    <property type="molecule type" value="Genomic_DNA"/>
</dbReference>
<feature type="coiled-coil region" evidence="6">
    <location>
        <begin position="164"/>
        <end position="191"/>
    </location>
</feature>
<keyword evidence="4" id="KW-0573">Peptidoglycan synthesis</keyword>
<keyword evidence="5" id="KW-0961">Cell wall biogenesis/degradation</keyword>
<evidence type="ECO:0000256" key="4">
    <source>
        <dbReference type="ARBA" id="ARBA00022984"/>
    </source>
</evidence>
<evidence type="ECO:0000256" key="1">
    <source>
        <dbReference type="ARBA" id="ARBA00004752"/>
    </source>
</evidence>
<dbReference type="GO" id="GO:0009252">
    <property type="term" value="P:peptidoglycan biosynthetic process"/>
    <property type="evidence" value="ECO:0007669"/>
    <property type="project" value="UniProtKB-UniPathway"/>
</dbReference>
<evidence type="ECO:0000256" key="3">
    <source>
        <dbReference type="ARBA" id="ARBA00022960"/>
    </source>
</evidence>
<dbReference type="GO" id="GO:0071555">
    <property type="term" value="P:cell wall organization"/>
    <property type="evidence" value="ECO:0007669"/>
    <property type="project" value="UniProtKB-KW"/>
</dbReference>
<proteinExistence type="predicted"/>
<protein>
    <recommendedName>
        <fullName evidence="7">L,D-TPase catalytic domain-containing protein</fullName>
    </recommendedName>
</protein>
<dbReference type="Gene3D" id="2.40.440.10">
    <property type="entry name" value="L,D-transpeptidase catalytic domain-like"/>
    <property type="match status" value="1"/>
</dbReference>
<organism evidence="8">
    <name type="scientific">hydrothermal vent metagenome</name>
    <dbReference type="NCBI Taxonomy" id="652676"/>
    <lineage>
        <taxon>unclassified sequences</taxon>
        <taxon>metagenomes</taxon>
        <taxon>ecological metagenomes</taxon>
    </lineage>
</organism>
<dbReference type="InterPro" id="IPR038063">
    <property type="entry name" value="Transpep_catalytic_dom"/>
</dbReference>
<dbReference type="SUPFAM" id="SSF141523">
    <property type="entry name" value="L,D-transpeptidase catalytic domain-like"/>
    <property type="match status" value="1"/>
</dbReference>
<dbReference type="InterPro" id="IPR005490">
    <property type="entry name" value="LD_TPept_cat_dom"/>
</dbReference>
<keyword evidence="3" id="KW-0133">Cell shape</keyword>
<dbReference type="AlphaFoldDB" id="A0A3B1CSI5"/>
<feature type="domain" description="L,D-TPase catalytic" evidence="7">
    <location>
        <begin position="239"/>
        <end position="382"/>
    </location>
</feature>
<comment type="pathway">
    <text evidence="1">Cell wall biogenesis; peptidoglycan biosynthesis.</text>
</comment>
<evidence type="ECO:0000256" key="2">
    <source>
        <dbReference type="ARBA" id="ARBA00022679"/>
    </source>
</evidence>
<keyword evidence="2" id="KW-0808">Transferase</keyword>
<keyword evidence="6" id="KW-0175">Coiled coil</keyword>
<dbReference type="Pfam" id="PF03734">
    <property type="entry name" value="YkuD"/>
    <property type="match status" value="1"/>
</dbReference>
<evidence type="ECO:0000313" key="8">
    <source>
        <dbReference type="EMBL" id="VAX27603.1"/>
    </source>
</evidence>
<evidence type="ECO:0000256" key="5">
    <source>
        <dbReference type="ARBA" id="ARBA00023316"/>
    </source>
</evidence>
<dbReference type="UniPathway" id="UPA00219"/>